<feature type="region of interest" description="Disordered" evidence="1">
    <location>
        <begin position="154"/>
        <end position="202"/>
    </location>
</feature>
<dbReference type="AlphaFoldDB" id="A0A8I3A3S9"/>
<feature type="compositionally biased region" description="Polar residues" evidence="1">
    <location>
        <begin position="66"/>
        <end position="77"/>
    </location>
</feature>
<proteinExistence type="predicted"/>
<dbReference type="OrthoDB" id="10587976at2759"/>
<evidence type="ECO:0000313" key="2">
    <source>
        <dbReference type="EMBL" id="KAG6369305.1"/>
    </source>
</evidence>
<gene>
    <name evidence="2" type="ORF">JVT61DRAFT_15487</name>
</gene>
<name>A0A8I3A3S9_9AGAM</name>
<feature type="compositionally biased region" description="Polar residues" evidence="1">
    <location>
        <begin position="166"/>
        <end position="183"/>
    </location>
</feature>
<evidence type="ECO:0000313" key="3">
    <source>
        <dbReference type="Proteomes" id="UP000683000"/>
    </source>
</evidence>
<reference evidence="2" key="1">
    <citation type="submission" date="2021-03" db="EMBL/GenBank/DDBJ databases">
        <title>Evolutionary innovations through gain and loss of genes in the ectomycorrhizal Boletales.</title>
        <authorList>
            <person name="Wu G."/>
            <person name="Miyauchi S."/>
            <person name="Morin E."/>
            <person name="Yang Z.-L."/>
            <person name="Xu J."/>
            <person name="Martin F.M."/>
        </authorList>
    </citation>
    <scope>NUCLEOTIDE SEQUENCE</scope>
    <source>
        <strain evidence="2">BR01</strain>
    </source>
</reference>
<protein>
    <submittedName>
        <fullName evidence="2">Uncharacterized protein</fullName>
    </submittedName>
</protein>
<dbReference type="EMBL" id="JAGFBS010000091">
    <property type="protein sequence ID" value="KAG6369305.1"/>
    <property type="molecule type" value="Genomic_DNA"/>
</dbReference>
<evidence type="ECO:0000256" key="1">
    <source>
        <dbReference type="SAM" id="MobiDB-lite"/>
    </source>
</evidence>
<dbReference type="Proteomes" id="UP000683000">
    <property type="component" value="Unassembled WGS sequence"/>
</dbReference>
<comment type="caution">
    <text evidence="2">The sequence shown here is derived from an EMBL/GenBank/DDBJ whole genome shotgun (WGS) entry which is preliminary data.</text>
</comment>
<accession>A0A8I3A3S9</accession>
<feature type="region of interest" description="Disordered" evidence="1">
    <location>
        <begin position="65"/>
        <end position="91"/>
    </location>
</feature>
<keyword evidence="3" id="KW-1185">Reference proteome</keyword>
<sequence>MALCRWWGGRPTFFCSSIHTKRWTAILCSKSGPSHILAICFKSPSDHLQCKTHKWFRWADGLGRSPKTSPTVTQSATLPGPQLQAEPSISEQATTGTSKVTCAHSSCQIIHVAQFCQRRMCRKHCRSHGGCTHEGHSPSAETLLSLLVPTPPLLVPSSHRSHPIPATQNNNSSLDAITESSTPLFPDHQRSPSLSQIDPSLLLDSGLPSLPSSSLSGAPTLPPLPPAPSPLLPTSLPSATLMVTSDRSGNEARYKSHLRSYAAEHVAATLKRTELKRKNDAELA</sequence>
<organism evidence="2 3">
    <name type="scientific">Boletus reticuloceps</name>
    <dbReference type="NCBI Taxonomy" id="495285"/>
    <lineage>
        <taxon>Eukaryota</taxon>
        <taxon>Fungi</taxon>
        <taxon>Dikarya</taxon>
        <taxon>Basidiomycota</taxon>
        <taxon>Agaricomycotina</taxon>
        <taxon>Agaricomycetes</taxon>
        <taxon>Agaricomycetidae</taxon>
        <taxon>Boletales</taxon>
        <taxon>Boletineae</taxon>
        <taxon>Boletaceae</taxon>
        <taxon>Boletoideae</taxon>
        <taxon>Boletus</taxon>
    </lineage>
</organism>